<reference evidence="1 2" key="1">
    <citation type="submission" date="2021-05" db="EMBL/GenBank/DDBJ databases">
        <title>Novel Bacillus species.</title>
        <authorList>
            <person name="Liu G."/>
        </authorList>
    </citation>
    <scope>NUCLEOTIDE SEQUENCE [LARGE SCALE GENOMIC DNA]</scope>
    <source>
        <strain evidence="2">FJAT-49780</strain>
    </source>
</reference>
<gene>
    <name evidence="1" type="ORF">KHA97_00340</name>
</gene>
<dbReference type="AlphaFoldDB" id="A0A942T9D7"/>
<dbReference type="EMBL" id="JAGYPG010000001">
    <property type="protein sequence ID" value="MBS4193515.1"/>
    <property type="molecule type" value="Genomic_DNA"/>
</dbReference>
<comment type="caution">
    <text evidence="1">The sequence shown here is derived from an EMBL/GenBank/DDBJ whole genome shotgun (WGS) entry which is preliminary data.</text>
</comment>
<evidence type="ECO:0000313" key="1">
    <source>
        <dbReference type="EMBL" id="MBS4193515.1"/>
    </source>
</evidence>
<name>A0A942T9D7_9BACI</name>
<dbReference type="Pfam" id="PF17326">
    <property type="entry name" value="DUF5365"/>
    <property type="match status" value="1"/>
</dbReference>
<dbReference type="RefSeq" id="WP_213122817.1">
    <property type="nucleotide sequence ID" value="NZ_JAGYPG010000001.1"/>
</dbReference>
<sequence>MKVVVASTEEQGERLEELIQHFYSVVFPQYFDDNEISEFIDLKILQLPNQEDEPLFTLDGAFRAICSMEVIMIILESNMNKKYTKLFNKNVEILKETGLFFPFTHRNFTSQKSKKVNTIFSMFSNSTNQLLM</sequence>
<dbReference type="InterPro" id="IPR020355">
    <property type="entry name" value="Uncharacterised_YhcU"/>
</dbReference>
<protein>
    <submittedName>
        <fullName evidence="1">DUF5365 family protein</fullName>
    </submittedName>
</protein>
<proteinExistence type="predicted"/>
<keyword evidence="2" id="KW-1185">Reference proteome</keyword>
<organism evidence="1 2">
    <name type="scientific">Lederbergia citri</name>
    <dbReference type="NCBI Taxonomy" id="2833580"/>
    <lineage>
        <taxon>Bacteria</taxon>
        <taxon>Bacillati</taxon>
        <taxon>Bacillota</taxon>
        <taxon>Bacilli</taxon>
        <taxon>Bacillales</taxon>
        <taxon>Bacillaceae</taxon>
        <taxon>Lederbergia</taxon>
    </lineage>
</organism>
<accession>A0A942T9D7</accession>
<dbReference type="Proteomes" id="UP000681414">
    <property type="component" value="Unassembled WGS sequence"/>
</dbReference>
<evidence type="ECO:0000313" key="2">
    <source>
        <dbReference type="Proteomes" id="UP000681414"/>
    </source>
</evidence>